<organism evidence="9 10">
    <name type="scientific">Shouchella clausii</name>
    <name type="common">Alkalihalobacillus clausii</name>
    <dbReference type="NCBI Taxonomy" id="79880"/>
    <lineage>
        <taxon>Bacteria</taxon>
        <taxon>Bacillati</taxon>
        <taxon>Bacillota</taxon>
        <taxon>Bacilli</taxon>
        <taxon>Bacillales</taxon>
        <taxon>Bacillaceae</taxon>
        <taxon>Shouchella</taxon>
    </lineage>
</organism>
<dbReference type="Pfam" id="PF00441">
    <property type="entry name" value="Acyl-CoA_dh_1"/>
    <property type="match status" value="1"/>
</dbReference>
<dbReference type="InterPro" id="IPR037069">
    <property type="entry name" value="AcylCoA_DH/ox_N_sf"/>
</dbReference>
<keyword evidence="4 6" id="KW-0274">FAD</keyword>
<dbReference type="CDD" id="cd00567">
    <property type="entry name" value="ACAD"/>
    <property type="match status" value="1"/>
</dbReference>
<evidence type="ECO:0008006" key="11">
    <source>
        <dbReference type="Google" id="ProtNLM"/>
    </source>
</evidence>
<evidence type="ECO:0000256" key="4">
    <source>
        <dbReference type="ARBA" id="ARBA00022827"/>
    </source>
</evidence>
<gene>
    <name evidence="9" type="ORF">CHH72_03195</name>
</gene>
<dbReference type="GO" id="GO:0003995">
    <property type="term" value="F:acyl-CoA dehydrogenase activity"/>
    <property type="evidence" value="ECO:0007669"/>
    <property type="project" value="TreeGrafter"/>
</dbReference>
<evidence type="ECO:0000313" key="10">
    <source>
        <dbReference type="Proteomes" id="UP000216207"/>
    </source>
</evidence>
<dbReference type="Gene3D" id="1.20.140.10">
    <property type="entry name" value="Butyryl-CoA Dehydrogenase, subunit A, domain 3"/>
    <property type="match status" value="1"/>
</dbReference>
<dbReference type="InterPro" id="IPR046373">
    <property type="entry name" value="Acyl-CoA_Oxase/DH_mid-dom_sf"/>
</dbReference>
<dbReference type="Proteomes" id="UP000216207">
    <property type="component" value="Unassembled WGS sequence"/>
</dbReference>
<dbReference type="InterPro" id="IPR009075">
    <property type="entry name" value="AcylCo_DH/oxidase_C"/>
</dbReference>
<dbReference type="EMBL" id="NPCC01000005">
    <property type="protein sequence ID" value="PAE90006.1"/>
    <property type="molecule type" value="Genomic_DNA"/>
</dbReference>
<proteinExistence type="inferred from homology"/>
<dbReference type="PANTHER" id="PTHR43884">
    <property type="entry name" value="ACYL-COA DEHYDROGENASE"/>
    <property type="match status" value="1"/>
</dbReference>
<evidence type="ECO:0000313" key="9">
    <source>
        <dbReference type="EMBL" id="PAE90006.1"/>
    </source>
</evidence>
<dbReference type="SUPFAM" id="SSF47203">
    <property type="entry name" value="Acyl-CoA dehydrogenase C-terminal domain-like"/>
    <property type="match status" value="1"/>
</dbReference>
<dbReference type="AlphaFoldDB" id="A0A268P2M0"/>
<comment type="caution">
    <text evidence="9">The sequence shown here is derived from an EMBL/GenBank/DDBJ whole genome shotgun (WGS) entry which is preliminary data.</text>
</comment>
<dbReference type="PIRSF" id="PIRSF016578">
    <property type="entry name" value="HsaA"/>
    <property type="match status" value="1"/>
</dbReference>
<evidence type="ECO:0000256" key="1">
    <source>
        <dbReference type="ARBA" id="ARBA00001974"/>
    </source>
</evidence>
<evidence type="ECO:0000259" key="8">
    <source>
        <dbReference type="Pfam" id="PF02770"/>
    </source>
</evidence>
<protein>
    <recommendedName>
        <fullName evidence="11">Acyl-CoA dehydrogenase</fullName>
    </recommendedName>
</protein>
<comment type="cofactor">
    <cofactor evidence="1 6">
        <name>FAD</name>
        <dbReference type="ChEBI" id="CHEBI:57692"/>
    </cofactor>
</comment>
<evidence type="ECO:0000256" key="2">
    <source>
        <dbReference type="ARBA" id="ARBA00009347"/>
    </source>
</evidence>
<feature type="domain" description="Acyl-CoA dehydrogenase/oxidase C-terminal" evidence="7">
    <location>
        <begin position="274"/>
        <end position="392"/>
    </location>
</feature>
<dbReference type="PANTHER" id="PTHR43884:SF25">
    <property type="entry name" value="ACYL-COA DEHYDROGENASE YDBM-RELATED"/>
    <property type="match status" value="1"/>
</dbReference>
<sequence length="416" mass="46753">MRTFFYSLKHVVDPHAFYLWYTLSEYTEKDEAKLSILDEQSAVGREQALRHILTGFSEIGAIHDHQQTVPIENIAALKKSGYTALPVETKYGGRQISLSEMLYLQQLIAEEDGPTALCIGWHMGTMYQLVEEKNWPKHWHEQISCDVVEKGVLLNTAATEKATGSPTRGGAFQTTAKYERGEWVLNGTKTFTTLAEHLDYYLILATVEPEKQVGLFIVPQNTPGVTVEKTWDMMAMGSTGSEDLHLKNVKLPSDHFIKKQEKDGLPTAWLLHIPACYLGIARAAIREAAKFANSYSPNSIQGTIAQLPHVKQKLGEAVILYEQSRHFLYSVANKWDNSDKETRMQLNTELKMVKYAVVNNANRIVDTVMRAVGAHSLSNQSPLSRYYKNVRAGLHNPPMDDMVVQAAAESVLQRES</sequence>
<comment type="similarity">
    <text evidence="2 6">Belongs to the acyl-CoA dehydrogenase family.</text>
</comment>
<evidence type="ECO:0000256" key="5">
    <source>
        <dbReference type="ARBA" id="ARBA00023002"/>
    </source>
</evidence>
<feature type="domain" description="Acyl-CoA oxidase/dehydrogenase middle" evidence="8">
    <location>
        <begin position="156"/>
        <end position="249"/>
    </location>
</feature>
<dbReference type="InterPro" id="IPR036250">
    <property type="entry name" value="AcylCo_DH-like_C"/>
</dbReference>
<keyword evidence="3 6" id="KW-0285">Flavoprotein</keyword>
<dbReference type="Gene3D" id="2.40.110.10">
    <property type="entry name" value="Butyryl-CoA Dehydrogenase, subunit A, domain 2"/>
    <property type="match status" value="1"/>
</dbReference>
<dbReference type="SUPFAM" id="SSF56645">
    <property type="entry name" value="Acyl-CoA dehydrogenase NM domain-like"/>
    <property type="match status" value="1"/>
</dbReference>
<evidence type="ECO:0000259" key="7">
    <source>
        <dbReference type="Pfam" id="PF00441"/>
    </source>
</evidence>
<reference evidence="9 10" key="1">
    <citation type="submission" date="2017-07" db="EMBL/GenBank/DDBJ databases">
        <title>Isolation and whole genome analysis of endospore-forming bacteria from heroin.</title>
        <authorList>
            <person name="Kalinowski J."/>
            <person name="Ahrens B."/>
            <person name="Al-Dilaimi A."/>
            <person name="Winkler A."/>
            <person name="Wibberg D."/>
            <person name="Schleenbecker U."/>
            <person name="Ruckert C."/>
            <person name="Wolfel R."/>
            <person name="Grass G."/>
        </authorList>
    </citation>
    <scope>NUCLEOTIDE SEQUENCE [LARGE SCALE GENOMIC DNA]</scope>
    <source>
        <strain evidence="9 10">7539</strain>
    </source>
</reference>
<keyword evidence="5 6" id="KW-0560">Oxidoreductase</keyword>
<dbReference type="InterPro" id="IPR009100">
    <property type="entry name" value="AcylCoA_DH/oxidase_NM_dom_sf"/>
</dbReference>
<evidence type="ECO:0000256" key="3">
    <source>
        <dbReference type="ARBA" id="ARBA00022630"/>
    </source>
</evidence>
<evidence type="ECO:0000256" key="6">
    <source>
        <dbReference type="RuleBase" id="RU362125"/>
    </source>
</evidence>
<dbReference type="Pfam" id="PF02770">
    <property type="entry name" value="Acyl-CoA_dh_M"/>
    <property type="match status" value="1"/>
</dbReference>
<dbReference type="GO" id="GO:0050660">
    <property type="term" value="F:flavin adenine dinucleotide binding"/>
    <property type="evidence" value="ECO:0007669"/>
    <property type="project" value="InterPro"/>
</dbReference>
<dbReference type="InterPro" id="IPR006091">
    <property type="entry name" value="Acyl-CoA_Oxase/DH_mid-dom"/>
</dbReference>
<dbReference type="Gene3D" id="1.10.540.10">
    <property type="entry name" value="Acyl-CoA dehydrogenase/oxidase, N-terminal domain"/>
    <property type="match status" value="1"/>
</dbReference>
<accession>A0A268P2M0</accession>
<name>A0A268P2M0_SHOCL</name>